<protein>
    <recommendedName>
        <fullName evidence="9">Pantothenate synthetase</fullName>
        <shortName evidence="9">PS</shortName>
        <ecNumber evidence="9">6.3.2.1</ecNumber>
    </recommendedName>
    <alternativeName>
        <fullName evidence="9">Pantoate--beta-alanine ligase</fullName>
    </alternativeName>
    <alternativeName>
        <fullName evidence="9">Pantoate-activating enzyme</fullName>
    </alternativeName>
</protein>
<evidence type="ECO:0000256" key="6">
    <source>
        <dbReference type="ARBA" id="ARBA00022741"/>
    </source>
</evidence>
<comment type="similarity">
    <text evidence="2 9">Belongs to the pantothenate synthetase family.</text>
</comment>
<keyword evidence="3 9" id="KW-0963">Cytoplasm</keyword>
<dbReference type="GO" id="GO:0015940">
    <property type="term" value="P:pantothenate biosynthetic process"/>
    <property type="evidence" value="ECO:0007669"/>
    <property type="project" value="UniProtKB-UniRule"/>
</dbReference>
<feature type="binding site" evidence="9">
    <location>
        <begin position="28"/>
        <end position="35"/>
    </location>
    <ligand>
        <name>ATP</name>
        <dbReference type="ChEBI" id="CHEBI:30616"/>
    </ligand>
</feature>
<evidence type="ECO:0000313" key="11">
    <source>
        <dbReference type="Proteomes" id="UP000187608"/>
    </source>
</evidence>
<reference evidence="11" key="1">
    <citation type="submission" date="2017-01" db="EMBL/GenBank/DDBJ databases">
        <authorList>
            <person name="Varghese N."/>
            <person name="Submissions S."/>
        </authorList>
    </citation>
    <scope>NUCLEOTIDE SEQUENCE [LARGE SCALE GENOMIC DNA]</scope>
    <source>
        <strain evidence="11">DSM 23127</strain>
    </source>
</reference>
<feature type="binding site" evidence="9">
    <location>
        <position position="59"/>
    </location>
    <ligand>
        <name>beta-alanine</name>
        <dbReference type="ChEBI" id="CHEBI:57966"/>
    </ligand>
</feature>
<dbReference type="HAMAP" id="MF_00158">
    <property type="entry name" value="PanC"/>
    <property type="match status" value="1"/>
</dbReference>
<dbReference type="OrthoDB" id="9773087at2"/>
<dbReference type="GO" id="GO:0005524">
    <property type="term" value="F:ATP binding"/>
    <property type="evidence" value="ECO:0007669"/>
    <property type="project" value="UniProtKB-KW"/>
</dbReference>
<dbReference type="InterPro" id="IPR014729">
    <property type="entry name" value="Rossmann-like_a/b/a_fold"/>
</dbReference>
<comment type="miscellaneous">
    <text evidence="9">The reaction proceeds by a bi uni uni bi ping pong mechanism.</text>
</comment>
<dbReference type="PANTHER" id="PTHR21299:SF1">
    <property type="entry name" value="PANTOATE--BETA-ALANINE LIGASE"/>
    <property type="match status" value="1"/>
</dbReference>
<feature type="active site" description="Proton donor" evidence="9">
    <location>
        <position position="35"/>
    </location>
</feature>
<dbReference type="CDD" id="cd00560">
    <property type="entry name" value="PanC"/>
    <property type="match status" value="1"/>
</dbReference>
<dbReference type="GO" id="GO:0005829">
    <property type="term" value="C:cytosol"/>
    <property type="evidence" value="ECO:0007669"/>
    <property type="project" value="TreeGrafter"/>
</dbReference>
<dbReference type="NCBIfam" id="TIGR00018">
    <property type="entry name" value="panC"/>
    <property type="match status" value="1"/>
</dbReference>
<comment type="catalytic activity">
    <reaction evidence="8 9">
        <text>(R)-pantoate + beta-alanine + ATP = (R)-pantothenate + AMP + diphosphate + H(+)</text>
        <dbReference type="Rhea" id="RHEA:10912"/>
        <dbReference type="ChEBI" id="CHEBI:15378"/>
        <dbReference type="ChEBI" id="CHEBI:15980"/>
        <dbReference type="ChEBI" id="CHEBI:29032"/>
        <dbReference type="ChEBI" id="CHEBI:30616"/>
        <dbReference type="ChEBI" id="CHEBI:33019"/>
        <dbReference type="ChEBI" id="CHEBI:57966"/>
        <dbReference type="ChEBI" id="CHEBI:456215"/>
        <dbReference type="EC" id="6.3.2.1"/>
    </reaction>
</comment>
<dbReference type="InterPro" id="IPR042176">
    <property type="entry name" value="Pantoate_ligase_C"/>
</dbReference>
<dbReference type="PANTHER" id="PTHR21299">
    <property type="entry name" value="CYTIDYLATE KINASE/PANTOATE-BETA-ALANINE LIGASE"/>
    <property type="match status" value="1"/>
</dbReference>
<comment type="subunit">
    <text evidence="9">Homodimer.</text>
</comment>
<dbReference type="STRING" id="570947.SAMN05421687_109127"/>
<evidence type="ECO:0000256" key="2">
    <source>
        <dbReference type="ARBA" id="ARBA00009256"/>
    </source>
</evidence>
<name>A0A1N7K9C4_9BACI</name>
<dbReference type="Gene3D" id="3.30.1300.10">
    <property type="entry name" value="Pantoate-beta-alanine ligase, C-terminal domain"/>
    <property type="match status" value="1"/>
</dbReference>
<dbReference type="InterPro" id="IPR004821">
    <property type="entry name" value="Cyt_trans-like"/>
</dbReference>
<dbReference type="EMBL" id="FTOC01000009">
    <property type="protein sequence ID" value="SIS58167.1"/>
    <property type="molecule type" value="Genomic_DNA"/>
</dbReference>
<sequence length="288" mass="32991">MNVITTIETMRAYRKENWNSSIGFVPTMGYLHEGHMSMVERSTQENDLTVISIFVNPLQFGPDEDFDNYPRDLERDKRIAREYGADVIFHPSVEEMYPEKRTTSLQVIDRTDVLCGPARPGHFDGVATVVLKLLQIIQPEYMYLGQKDAQQIAVLEGVVSDFNIPVRIVPCPTVREKDGLAKSSRNVNLTPEERQEAPFLKESLQHAATMVKEGHWEPETIKKEMESILNENTSGIIDYREVLSYPYLKPATPEDKKWICAVAVYFEKARLIDNIIIELPERQKGETT</sequence>
<organism evidence="10 11">
    <name type="scientific">Salimicrobium flavidum</name>
    <dbReference type="NCBI Taxonomy" id="570947"/>
    <lineage>
        <taxon>Bacteria</taxon>
        <taxon>Bacillati</taxon>
        <taxon>Bacillota</taxon>
        <taxon>Bacilli</taxon>
        <taxon>Bacillales</taxon>
        <taxon>Bacillaceae</taxon>
        <taxon>Salimicrobium</taxon>
    </lineage>
</organism>
<dbReference type="GO" id="GO:0004592">
    <property type="term" value="F:pantoate-beta-alanine ligase activity"/>
    <property type="evidence" value="ECO:0007669"/>
    <property type="project" value="UniProtKB-UniRule"/>
</dbReference>
<dbReference type="RefSeq" id="WP_076560092.1">
    <property type="nucleotide sequence ID" value="NZ_FTOC01000009.1"/>
</dbReference>
<dbReference type="NCBIfam" id="TIGR00125">
    <property type="entry name" value="cyt_tran_rel"/>
    <property type="match status" value="1"/>
</dbReference>
<evidence type="ECO:0000256" key="9">
    <source>
        <dbReference type="HAMAP-Rule" id="MF_00158"/>
    </source>
</evidence>
<accession>A0A1N7K9C4</accession>
<feature type="binding site" evidence="9">
    <location>
        <position position="59"/>
    </location>
    <ligand>
        <name>(R)-pantoate</name>
        <dbReference type="ChEBI" id="CHEBI:15980"/>
    </ligand>
</feature>
<dbReference type="EC" id="6.3.2.1" evidence="9"/>
<keyword evidence="11" id="KW-1185">Reference proteome</keyword>
<keyword evidence="4 9" id="KW-0436">Ligase</keyword>
<feature type="binding site" evidence="9">
    <location>
        <begin position="145"/>
        <end position="148"/>
    </location>
    <ligand>
        <name>ATP</name>
        <dbReference type="ChEBI" id="CHEBI:30616"/>
    </ligand>
</feature>
<evidence type="ECO:0000256" key="1">
    <source>
        <dbReference type="ARBA" id="ARBA00004990"/>
    </source>
</evidence>
<comment type="function">
    <text evidence="9">Catalyzes the condensation of pantoate with beta-alanine in an ATP-dependent reaction via a pantoyl-adenylate intermediate.</text>
</comment>
<evidence type="ECO:0000313" key="10">
    <source>
        <dbReference type="EMBL" id="SIS58167.1"/>
    </source>
</evidence>
<dbReference type="Proteomes" id="UP000187608">
    <property type="component" value="Unassembled WGS sequence"/>
</dbReference>
<gene>
    <name evidence="9" type="primary">panC</name>
    <name evidence="10" type="ORF">SAMN05421687_109127</name>
</gene>
<proteinExistence type="inferred from homology"/>
<keyword evidence="6 9" id="KW-0547">Nucleotide-binding</keyword>
<comment type="pathway">
    <text evidence="1 9">Cofactor biosynthesis; (R)-pantothenate biosynthesis; (R)-pantothenate from (R)-pantoate and beta-alanine: step 1/1.</text>
</comment>
<keyword evidence="7 9" id="KW-0067">ATP-binding</keyword>
<dbReference type="FunFam" id="3.40.50.620:FF:000013">
    <property type="entry name" value="Pantothenate synthetase"/>
    <property type="match status" value="1"/>
</dbReference>
<dbReference type="UniPathway" id="UPA00028">
    <property type="reaction ID" value="UER00005"/>
</dbReference>
<dbReference type="AlphaFoldDB" id="A0A1N7K9C4"/>
<comment type="subcellular location">
    <subcellularLocation>
        <location evidence="9">Cytoplasm</location>
    </subcellularLocation>
</comment>
<dbReference type="InterPro" id="IPR003721">
    <property type="entry name" value="Pantoate_ligase"/>
</dbReference>
<feature type="binding site" evidence="9">
    <location>
        <begin position="182"/>
        <end position="185"/>
    </location>
    <ligand>
        <name>ATP</name>
        <dbReference type="ChEBI" id="CHEBI:30616"/>
    </ligand>
</feature>
<evidence type="ECO:0000256" key="5">
    <source>
        <dbReference type="ARBA" id="ARBA00022655"/>
    </source>
</evidence>
<dbReference type="Gene3D" id="3.40.50.620">
    <property type="entry name" value="HUPs"/>
    <property type="match status" value="1"/>
</dbReference>
<dbReference type="SUPFAM" id="SSF52374">
    <property type="entry name" value="Nucleotidylyl transferase"/>
    <property type="match status" value="1"/>
</dbReference>
<dbReference type="Pfam" id="PF02569">
    <property type="entry name" value="Pantoate_ligase"/>
    <property type="match status" value="1"/>
</dbReference>
<evidence type="ECO:0000256" key="4">
    <source>
        <dbReference type="ARBA" id="ARBA00022598"/>
    </source>
</evidence>
<evidence type="ECO:0000256" key="8">
    <source>
        <dbReference type="ARBA" id="ARBA00048258"/>
    </source>
</evidence>
<feature type="binding site" evidence="9">
    <location>
        <position position="174"/>
    </location>
    <ligand>
        <name>ATP</name>
        <dbReference type="ChEBI" id="CHEBI:30616"/>
    </ligand>
</feature>
<evidence type="ECO:0000256" key="3">
    <source>
        <dbReference type="ARBA" id="ARBA00022490"/>
    </source>
</evidence>
<keyword evidence="5 9" id="KW-0566">Pantothenate biosynthesis</keyword>
<evidence type="ECO:0000256" key="7">
    <source>
        <dbReference type="ARBA" id="ARBA00022840"/>
    </source>
</evidence>
<feature type="binding site" evidence="9">
    <location>
        <position position="151"/>
    </location>
    <ligand>
        <name>(R)-pantoate</name>
        <dbReference type="ChEBI" id="CHEBI:15980"/>
    </ligand>
</feature>